<dbReference type="AlphaFoldDB" id="A0A7N0VBY3"/>
<organism evidence="3 4">
    <name type="scientific">Kalanchoe fedtschenkoi</name>
    <name type="common">Lavender scallops</name>
    <name type="synonym">South American air plant</name>
    <dbReference type="NCBI Taxonomy" id="63787"/>
    <lineage>
        <taxon>Eukaryota</taxon>
        <taxon>Viridiplantae</taxon>
        <taxon>Streptophyta</taxon>
        <taxon>Embryophyta</taxon>
        <taxon>Tracheophyta</taxon>
        <taxon>Spermatophyta</taxon>
        <taxon>Magnoliopsida</taxon>
        <taxon>eudicotyledons</taxon>
        <taxon>Gunneridae</taxon>
        <taxon>Pentapetalae</taxon>
        <taxon>Saxifragales</taxon>
        <taxon>Crassulaceae</taxon>
        <taxon>Kalanchoe</taxon>
    </lineage>
</organism>
<dbReference type="OMA" id="KVLIPHE"/>
<dbReference type="EnsemblPlants" id="Kaladp0515s0075.1.v1.1">
    <property type="protein sequence ID" value="Kaladp0515s0075.1.v1.1"/>
    <property type="gene ID" value="Kaladp0515s0075.v1.1"/>
</dbReference>
<keyword evidence="4" id="KW-1185">Reference proteome</keyword>
<reference evidence="3" key="1">
    <citation type="submission" date="2021-01" db="UniProtKB">
        <authorList>
            <consortium name="EnsemblPlants"/>
        </authorList>
    </citation>
    <scope>IDENTIFICATION</scope>
</reference>
<evidence type="ECO:0000313" key="4">
    <source>
        <dbReference type="Proteomes" id="UP000594263"/>
    </source>
</evidence>
<dbReference type="Pfam" id="PF02893">
    <property type="entry name" value="GRAM"/>
    <property type="match status" value="1"/>
</dbReference>
<sequence>MTSQVMENMVVGIPCQQILCKIESRLKMGYLQESPTSATPDEDSLCKQVKSRSPVAEALKRKLSLGARVLQLGSTKRVFKKVFGCREGEKIGKVFRCCLSTTAGPIQGMLFLSNENLSFCSSRLIKIPSASGQGEVVRIRYKVTIPLQRIATVNERANDEKPLEKYIQVVTSDSFDFWFMGFFNHHKAYKYLHQTILNDSPCSKEHHLRLS</sequence>
<proteinExistence type="inferred from homology"/>
<name>A0A7N0VBY3_KALFE</name>
<dbReference type="Proteomes" id="UP000594263">
    <property type="component" value="Unplaced"/>
</dbReference>
<dbReference type="InterPro" id="IPR037848">
    <property type="entry name" value="GEM-like"/>
</dbReference>
<dbReference type="SMART" id="SM00568">
    <property type="entry name" value="GRAM"/>
    <property type="match status" value="1"/>
</dbReference>
<dbReference type="Gramene" id="Kaladp0515s0075.1.v1.1">
    <property type="protein sequence ID" value="Kaladp0515s0075.1.v1.1"/>
    <property type="gene ID" value="Kaladp0515s0075.v1.1"/>
</dbReference>
<evidence type="ECO:0000259" key="2">
    <source>
        <dbReference type="SMART" id="SM00568"/>
    </source>
</evidence>
<protein>
    <recommendedName>
        <fullName evidence="2">GRAM domain-containing protein</fullName>
    </recommendedName>
</protein>
<dbReference type="Gene3D" id="2.30.29.30">
    <property type="entry name" value="Pleckstrin-homology domain (PH domain)/Phosphotyrosine-binding domain (PTB)"/>
    <property type="match status" value="1"/>
</dbReference>
<evidence type="ECO:0000313" key="3">
    <source>
        <dbReference type="EnsemblPlants" id="Kaladp0515s0075.1.v1.1"/>
    </source>
</evidence>
<evidence type="ECO:0000256" key="1">
    <source>
        <dbReference type="ARBA" id="ARBA00009414"/>
    </source>
</evidence>
<feature type="domain" description="GRAM" evidence="2">
    <location>
        <begin position="77"/>
        <end position="157"/>
    </location>
</feature>
<dbReference type="PANTHER" id="PTHR31969">
    <property type="entry name" value="GEM-LIKE PROTEIN 2"/>
    <property type="match status" value="1"/>
</dbReference>
<dbReference type="InterPro" id="IPR011993">
    <property type="entry name" value="PH-like_dom_sf"/>
</dbReference>
<dbReference type="InterPro" id="IPR004182">
    <property type="entry name" value="GRAM"/>
</dbReference>
<accession>A0A7N0VBY3</accession>
<comment type="similarity">
    <text evidence="1">Belongs to the GEM family.</text>
</comment>